<dbReference type="STRING" id="1798471.A3A21_00145"/>
<dbReference type="InterPro" id="IPR036249">
    <property type="entry name" value="Thioredoxin-like_sf"/>
</dbReference>
<evidence type="ECO:0000313" key="2">
    <source>
        <dbReference type="EMBL" id="OGG39730.1"/>
    </source>
</evidence>
<evidence type="ECO:0000313" key="3">
    <source>
        <dbReference type="Proteomes" id="UP000176996"/>
    </source>
</evidence>
<dbReference type="Gene3D" id="3.40.30.10">
    <property type="entry name" value="Glutaredoxin"/>
    <property type="match status" value="1"/>
</dbReference>
<dbReference type="PROSITE" id="PS51354">
    <property type="entry name" value="GLUTAREDOXIN_2"/>
    <property type="match status" value="1"/>
</dbReference>
<evidence type="ECO:0000259" key="1">
    <source>
        <dbReference type="PROSITE" id="PS50404"/>
    </source>
</evidence>
<dbReference type="EMBL" id="MFKK01000037">
    <property type="protein sequence ID" value="OGG39730.1"/>
    <property type="molecule type" value="Genomic_DNA"/>
</dbReference>
<dbReference type="InterPro" id="IPR002109">
    <property type="entry name" value="Glutaredoxin"/>
</dbReference>
<dbReference type="PROSITE" id="PS50404">
    <property type="entry name" value="GST_NTER"/>
    <property type="match status" value="1"/>
</dbReference>
<name>A0A1F6BS31_9BACT</name>
<sequence length="86" mass="10117">MKKKPEAMLELYQFEECPYCKRVREKMTDLGMSYIIHNVPRAREKRVKLEKISGQKFVPVLVDANTKTMIADDDDKAIEYLEKTYG</sequence>
<accession>A0A1F6BS31</accession>
<proteinExistence type="predicted"/>
<dbReference type="AlphaFoldDB" id="A0A1F6BS31"/>
<dbReference type="PANTHER" id="PTHR45288">
    <property type="entry name" value="THIOREDOXIN FAMILY PROTEIN"/>
    <property type="match status" value="1"/>
</dbReference>
<dbReference type="Proteomes" id="UP000176996">
    <property type="component" value="Unassembled WGS sequence"/>
</dbReference>
<reference evidence="2 3" key="1">
    <citation type="journal article" date="2016" name="Nat. Commun.">
        <title>Thousands of microbial genomes shed light on interconnected biogeochemical processes in an aquifer system.</title>
        <authorList>
            <person name="Anantharaman K."/>
            <person name="Brown C.T."/>
            <person name="Hug L.A."/>
            <person name="Sharon I."/>
            <person name="Castelle C.J."/>
            <person name="Probst A.J."/>
            <person name="Thomas B.C."/>
            <person name="Singh A."/>
            <person name="Wilkins M.J."/>
            <person name="Karaoz U."/>
            <person name="Brodie E.L."/>
            <person name="Williams K.H."/>
            <person name="Hubbard S.S."/>
            <person name="Banfield J.F."/>
        </authorList>
    </citation>
    <scope>NUCLEOTIDE SEQUENCE [LARGE SCALE GENOMIC DNA]</scope>
</reference>
<dbReference type="PANTHER" id="PTHR45288:SF1">
    <property type="entry name" value="THIOREDOXIN FAMILY PROTEIN"/>
    <property type="match status" value="1"/>
</dbReference>
<feature type="domain" description="GST N-terminal" evidence="1">
    <location>
        <begin position="7"/>
        <end position="86"/>
    </location>
</feature>
<comment type="caution">
    <text evidence="2">The sequence shown here is derived from an EMBL/GenBank/DDBJ whole genome shotgun (WGS) entry which is preliminary data.</text>
</comment>
<dbReference type="InterPro" id="IPR004045">
    <property type="entry name" value="Glutathione_S-Trfase_N"/>
</dbReference>
<protein>
    <recommendedName>
        <fullName evidence="1">GST N-terminal domain-containing protein</fullName>
    </recommendedName>
</protein>
<dbReference type="Pfam" id="PF00462">
    <property type="entry name" value="Glutaredoxin"/>
    <property type="match status" value="1"/>
</dbReference>
<organism evidence="2 3">
    <name type="scientific">Candidatus Jorgensenbacteria bacterium RIFCSPLOWO2_01_FULL_45_25b</name>
    <dbReference type="NCBI Taxonomy" id="1798471"/>
    <lineage>
        <taxon>Bacteria</taxon>
        <taxon>Candidatus Joergenseniibacteriota</taxon>
    </lineage>
</organism>
<gene>
    <name evidence="2" type="ORF">A3A21_00145</name>
</gene>
<dbReference type="SUPFAM" id="SSF52833">
    <property type="entry name" value="Thioredoxin-like"/>
    <property type="match status" value="1"/>
</dbReference>